<gene>
    <name evidence="3" type="ORF">SAMN04487860_104214</name>
</gene>
<proteinExistence type="predicted"/>
<evidence type="ECO:0000256" key="1">
    <source>
        <dbReference type="SAM" id="Phobius"/>
    </source>
</evidence>
<dbReference type="OrthoDB" id="1827149at2"/>
<feature type="transmembrane region" description="Helical" evidence="1">
    <location>
        <begin position="146"/>
        <end position="170"/>
    </location>
</feature>
<evidence type="ECO:0000313" key="4">
    <source>
        <dbReference type="Proteomes" id="UP000184394"/>
    </source>
</evidence>
<dbReference type="Proteomes" id="UP000184394">
    <property type="component" value="Unassembled WGS sequence"/>
</dbReference>
<dbReference type="EMBL" id="FRCT01000004">
    <property type="protein sequence ID" value="SHM42049.1"/>
    <property type="molecule type" value="Genomic_DNA"/>
</dbReference>
<evidence type="ECO:0000259" key="2">
    <source>
        <dbReference type="Pfam" id="PF12158"/>
    </source>
</evidence>
<protein>
    <recommendedName>
        <fullName evidence="2">DUF3592 domain-containing protein</fullName>
    </recommendedName>
</protein>
<sequence>MDNNSNGYEPNNRGVAVKLGAIIAAVVIFFGIVAGLAFVAIKNLINGAVKQDTSIYNVSVTAVISENREHEKVTEDSRSIVYTPVYQYEYNGRTYNVEGSVSSNIIKYKVGEKVEVKISEGDPGKMYDPEYNRNKVFKDIEHEFSIFWLVIIIVPLAVVAIAVIAVCAAMKKRSQNNVYITNVSDEDAEDPNDDYR</sequence>
<organism evidence="3 4">
    <name type="scientific">Ruminococcus flavefaciens</name>
    <dbReference type="NCBI Taxonomy" id="1265"/>
    <lineage>
        <taxon>Bacteria</taxon>
        <taxon>Bacillati</taxon>
        <taxon>Bacillota</taxon>
        <taxon>Clostridia</taxon>
        <taxon>Eubacteriales</taxon>
        <taxon>Oscillospiraceae</taxon>
        <taxon>Ruminococcus</taxon>
    </lineage>
</organism>
<keyword evidence="1" id="KW-1133">Transmembrane helix</keyword>
<accession>A0A1M7IMZ4</accession>
<keyword evidence="1" id="KW-0812">Transmembrane</keyword>
<dbReference type="RefSeq" id="WP_072949881.1">
    <property type="nucleotide sequence ID" value="NZ_FRCT01000004.1"/>
</dbReference>
<reference evidence="3 4" key="1">
    <citation type="submission" date="2016-11" db="EMBL/GenBank/DDBJ databases">
        <authorList>
            <person name="Jaros S."/>
            <person name="Januszkiewicz K."/>
            <person name="Wedrychowicz H."/>
        </authorList>
    </citation>
    <scope>NUCLEOTIDE SEQUENCE [LARGE SCALE GENOMIC DNA]</scope>
    <source>
        <strain evidence="3 4">Y1</strain>
    </source>
</reference>
<keyword evidence="1" id="KW-0472">Membrane</keyword>
<dbReference type="AlphaFoldDB" id="A0A1M7IMZ4"/>
<evidence type="ECO:0000313" key="3">
    <source>
        <dbReference type="EMBL" id="SHM42049.1"/>
    </source>
</evidence>
<feature type="domain" description="DUF3592" evidence="2">
    <location>
        <begin position="61"/>
        <end position="125"/>
    </location>
</feature>
<name>A0A1M7IMZ4_RUMFL</name>
<feature type="transmembrane region" description="Helical" evidence="1">
    <location>
        <begin position="21"/>
        <end position="41"/>
    </location>
</feature>
<dbReference type="Pfam" id="PF12158">
    <property type="entry name" value="DUF3592"/>
    <property type="match status" value="1"/>
</dbReference>
<dbReference type="InterPro" id="IPR021994">
    <property type="entry name" value="DUF3592"/>
</dbReference>